<accession>A0A5K3G185</accession>
<dbReference type="WBParaSite" id="MCU_012739-RA">
    <property type="protein sequence ID" value="MCU_012739-RA"/>
    <property type="gene ID" value="MCU_012739"/>
</dbReference>
<sequence length="77" mass="9196">MPLFFISENQCIGNLTRWFYYHKAHVRINEKGISRSHLHAQFESDVSKMEGTISRFESCHERKGREERDSRLANGYY</sequence>
<organism evidence="1">
    <name type="scientific">Mesocestoides corti</name>
    <name type="common">Flatworm</name>
    <dbReference type="NCBI Taxonomy" id="53468"/>
    <lineage>
        <taxon>Eukaryota</taxon>
        <taxon>Metazoa</taxon>
        <taxon>Spiralia</taxon>
        <taxon>Lophotrochozoa</taxon>
        <taxon>Platyhelminthes</taxon>
        <taxon>Cestoda</taxon>
        <taxon>Eucestoda</taxon>
        <taxon>Cyclophyllidea</taxon>
        <taxon>Mesocestoididae</taxon>
        <taxon>Mesocestoides</taxon>
    </lineage>
</organism>
<name>A0A5K3G185_MESCO</name>
<evidence type="ECO:0000313" key="1">
    <source>
        <dbReference type="WBParaSite" id="MCU_012739-RA"/>
    </source>
</evidence>
<reference evidence="1" key="1">
    <citation type="submission" date="2019-11" db="UniProtKB">
        <authorList>
            <consortium name="WormBaseParasite"/>
        </authorList>
    </citation>
    <scope>IDENTIFICATION</scope>
</reference>
<proteinExistence type="predicted"/>
<dbReference type="AlphaFoldDB" id="A0A5K3G185"/>
<protein>
    <submittedName>
        <fullName evidence="1">Uncharacterized protein</fullName>
    </submittedName>
</protein>